<evidence type="ECO:0000313" key="11">
    <source>
        <dbReference type="EMBL" id="QBI52645.1"/>
    </source>
</evidence>
<keyword evidence="12" id="KW-1185">Reference proteome</keyword>
<keyword evidence="3 11" id="KW-0378">Hydrolase</keyword>
<dbReference type="InterPro" id="IPR029069">
    <property type="entry name" value="HotDog_dom_sf"/>
</dbReference>
<organism evidence="11 12">
    <name type="scientific">Streptomonospora litoralis</name>
    <dbReference type="NCBI Taxonomy" id="2498135"/>
    <lineage>
        <taxon>Bacteria</taxon>
        <taxon>Bacillati</taxon>
        <taxon>Actinomycetota</taxon>
        <taxon>Actinomycetes</taxon>
        <taxon>Streptosporangiales</taxon>
        <taxon>Nocardiopsidaceae</taxon>
        <taxon>Streptomonospora</taxon>
    </lineage>
</organism>
<dbReference type="GO" id="GO:0009062">
    <property type="term" value="P:fatty acid catabolic process"/>
    <property type="evidence" value="ECO:0007669"/>
    <property type="project" value="TreeGrafter"/>
</dbReference>
<dbReference type="InterPro" id="IPR042171">
    <property type="entry name" value="Acyl-CoA_hotdog"/>
</dbReference>
<dbReference type="Proteomes" id="UP000292235">
    <property type="component" value="Chromosome"/>
</dbReference>
<protein>
    <recommendedName>
        <fullName evidence="6">Acyl-CoA thioesterase 2</fullName>
    </recommendedName>
    <alternativeName>
        <fullName evidence="7">Thioesterase II</fullName>
    </alternativeName>
</protein>
<dbReference type="CDD" id="cd03444">
    <property type="entry name" value="Thioesterase_II_repeat1"/>
    <property type="match status" value="1"/>
</dbReference>
<feature type="domain" description="Acyl-CoA thioesterase-like N-terminal HotDog" evidence="10">
    <location>
        <begin position="51"/>
        <end position="127"/>
    </location>
</feature>
<keyword evidence="4" id="KW-0443">Lipid metabolism</keyword>
<dbReference type="NCBIfam" id="TIGR00189">
    <property type="entry name" value="tesB"/>
    <property type="match status" value="1"/>
</dbReference>
<evidence type="ECO:0000259" key="9">
    <source>
        <dbReference type="Pfam" id="PF02551"/>
    </source>
</evidence>
<comment type="similarity">
    <text evidence="1">Belongs to the C/M/P thioester hydrolase family.</text>
</comment>
<evidence type="ECO:0000313" key="12">
    <source>
        <dbReference type="Proteomes" id="UP000292235"/>
    </source>
</evidence>
<dbReference type="FunFam" id="2.40.160.210:FF:000001">
    <property type="entry name" value="Acyl-CoA thioesterase II"/>
    <property type="match status" value="1"/>
</dbReference>
<dbReference type="InterPro" id="IPR003703">
    <property type="entry name" value="Acyl_CoA_thio"/>
</dbReference>
<sequence>MGDGQSRRPTDTAEPPAQPGQTLAGLLDILDLERIEDNIFRGRSPDGGPQRVFGGQVAGQALVAAGRTVPEERHVHSLHAYFIRPGDPSVPIVYDVDRVRDGRSFTTRRVTAIQHGKAIFTLSASFHKEEPGLEHRVDMPDAPAPEELPTMRERLYTAFGRVPRFASWHPIELRPAGPLSFEVERDPSLSTTDNLVWLRMDGKLPADPMLHVCLMTYASDMTLLDTVLLRHGRSFAGISMASLDHAMWFHRPFRVDDWLLYAQETPAAGGARGLARGLVFTRDGELVCSVVQEGLLRVVDPDTGQGS</sequence>
<evidence type="ECO:0000256" key="5">
    <source>
        <dbReference type="ARBA" id="ARBA00050943"/>
    </source>
</evidence>
<dbReference type="Gene3D" id="2.40.160.210">
    <property type="entry name" value="Acyl-CoA thioesterase, double hotdog domain"/>
    <property type="match status" value="1"/>
</dbReference>
<dbReference type="GO" id="GO:0047617">
    <property type="term" value="F:fatty acyl-CoA hydrolase activity"/>
    <property type="evidence" value="ECO:0007669"/>
    <property type="project" value="UniProtKB-EC"/>
</dbReference>
<evidence type="ECO:0000256" key="3">
    <source>
        <dbReference type="ARBA" id="ARBA00022801"/>
    </source>
</evidence>
<comment type="subunit">
    <text evidence="2">Homotetramer.</text>
</comment>
<dbReference type="EMBL" id="CP036455">
    <property type="protein sequence ID" value="QBI52645.1"/>
    <property type="molecule type" value="Genomic_DNA"/>
</dbReference>
<evidence type="ECO:0000259" key="10">
    <source>
        <dbReference type="Pfam" id="PF13622"/>
    </source>
</evidence>
<feature type="compositionally biased region" description="Basic and acidic residues" evidence="8">
    <location>
        <begin position="1"/>
        <end position="11"/>
    </location>
</feature>
<evidence type="ECO:0000256" key="1">
    <source>
        <dbReference type="ARBA" id="ARBA00006538"/>
    </source>
</evidence>
<evidence type="ECO:0000256" key="2">
    <source>
        <dbReference type="ARBA" id="ARBA00011881"/>
    </source>
</evidence>
<dbReference type="PANTHER" id="PTHR11066:SF34">
    <property type="entry name" value="ACYL-COENZYME A THIOESTERASE 8"/>
    <property type="match status" value="1"/>
</dbReference>
<gene>
    <name evidence="11" type="primary">tesB</name>
    <name evidence="11" type="ORF">EKD16_04175</name>
</gene>
<proteinExistence type="inferred from homology"/>
<dbReference type="InterPro" id="IPR049449">
    <property type="entry name" value="TesB_ACOT8-like_N"/>
</dbReference>
<dbReference type="SUPFAM" id="SSF54637">
    <property type="entry name" value="Thioesterase/thiol ester dehydrase-isomerase"/>
    <property type="match status" value="2"/>
</dbReference>
<dbReference type="InterPro" id="IPR025652">
    <property type="entry name" value="TesB_C"/>
</dbReference>
<feature type="domain" description="Acyl-CoA thioesterase 2 C-terminal" evidence="9">
    <location>
        <begin position="193"/>
        <end position="295"/>
    </location>
</feature>
<evidence type="ECO:0000256" key="7">
    <source>
        <dbReference type="ARBA" id="ARBA00079653"/>
    </source>
</evidence>
<name>A0A4P6PX04_9ACTN</name>
<dbReference type="KEGG" id="strr:EKD16_04175"/>
<evidence type="ECO:0000256" key="4">
    <source>
        <dbReference type="ARBA" id="ARBA00023098"/>
    </source>
</evidence>
<dbReference type="Pfam" id="PF13622">
    <property type="entry name" value="4HBT_3"/>
    <property type="match status" value="1"/>
</dbReference>
<dbReference type="AlphaFoldDB" id="A0A4P6PX04"/>
<dbReference type="RefSeq" id="WP_131097166.1">
    <property type="nucleotide sequence ID" value="NZ_CP036455.1"/>
</dbReference>
<dbReference type="OrthoDB" id="9781019at2"/>
<dbReference type="PANTHER" id="PTHR11066">
    <property type="entry name" value="ACYL-COA THIOESTERASE"/>
    <property type="match status" value="1"/>
</dbReference>
<evidence type="ECO:0000256" key="8">
    <source>
        <dbReference type="SAM" id="MobiDB-lite"/>
    </source>
</evidence>
<comment type="catalytic activity">
    <reaction evidence="5">
        <text>a fatty acyl-CoA + H2O = a fatty acid + CoA + H(+)</text>
        <dbReference type="Rhea" id="RHEA:16781"/>
        <dbReference type="ChEBI" id="CHEBI:15377"/>
        <dbReference type="ChEBI" id="CHEBI:15378"/>
        <dbReference type="ChEBI" id="CHEBI:28868"/>
        <dbReference type="ChEBI" id="CHEBI:57287"/>
        <dbReference type="ChEBI" id="CHEBI:77636"/>
        <dbReference type="EC" id="3.1.2.20"/>
    </reaction>
    <physiologicalReaction direction="left-to-right" evidence="5">
        <dbReference type="Rhea" id="RHEA:16782"/>
    </physiologicalReaction>
</comment>
<reference evidence="11 12" key="1">
    <citation type="submission" date="2019-02" db="EMBL/GenBank/DDBJ databases">
        <authorList>
            <person name="Khodamoradi S."/>
            <person name="Hahnke R.L."/>
            <person name="Kaempfer P."/>
            <person name="Schumann P."/>
            <person name="Rohde M."/>
            <person name="Steinert M."/>
            <person name="Luzhetskyy A."/>
            <person name="Wink J."/>
            <person name="Ruckert C."/>
        </authorList>
    </citation>
    <scope>NUCLEOTIDE SEQUENCE [LARGE SCALE GENOMIC DNA]</scope>
    <source>
        <strain evidence="11 12">M2</strain>
    </source>
</reference>
<evidence type="ECO:0000256" key="6">
    <source>
        <dbReference type="ARBA" id="ARBA00071120"/>
    </source>
</evidence>
<dbReference type="GO" id="GO:0006637">
    <property type="term" value="P:acyl-CoA metabolic process"/>
    <property type="evidence" value="ECO:0007669"/>
    <property type="project" value="InterPro"/>
</dbReference>
<dbReference type="CDD" id="cd03445">
    <property type="entry name" value="Thioesterase_II_repeat2"/>
    <property type="match status" value="1"/>
</dbReference>
<feature type="region of interest" description="Disordered" evidence="8">
    <location>
        <begin position="1"/>
        <end position="21"/>
    </location>
</feature>
<dbReference type="Pfam" id="PF02551">
    <property type="entry name" value="Acyl_CoA_thio"/>
    <property type="match status" value="1"/>
</dbReference>
<accession>A0A4P6PX04</accession>